<evidence type="ECO:0000259" key="1">
    <source>
        <dbReference type="Pfam" id="PF13649"/>
    </source>
</evidence>
<dbReference type="OrthoDB" id="66144at2759"/>
<dbReference type="PANTHER" id="PTHR43591">
    <property type="entry name" value="METHYLTRANSFERASE"/>
    <property type="match status" value="1"/>
</dbReference>
<dbReference type="RefSeq" id="XP_018689507.1">
    <property type="nucleotide sequence ID" value="XM_018840826.1"/>
</dbReference>
<dbReference type="GeneID" id="30013487"/>
<feature type="domain" description="Methyltransferase" evidence="1">
    <location>
        <begin position="46"/>
        <end position="147"/>
    </location>
</feature>
<protein>
    <recommendedName>
        <fullName evidence="1">Methyltransferase domain-containing protein</fullName>
    </recommendedName>
</protein>
<keyword evidence="3" id="KW-1185">Reference proteome</keyword>
<dbReference type="STRING" id="1367422.A0A178Z8M2"/>
<dbReference type="GO" id="GO:0008168">
    <property type="term" value="F:methyltransferase activity"/>
    <property type="evidence" value="ECO:0007669"/>
    <property type="project" value="TreeGrafter"/>
</dbReference>
<reference evidence="2 3" key="1">
    <citation type="submission" date="2016-04" db="EMBL/GenBank/DDBJ databases">
        <title>Draft genome of Fonsecaea erecta CBS 125763.</title>
        <authorList>
            <person name="Weiss V.A."/>
            <person name="Vicente V.A."/>
            <person name="Raittz R.T."/>
            <person name="Moreno L.F."/>
            <person name="De Souza E.M."/>
            <person name="Pedrosa F.O."/>
            <person name="Steffens M.B."/>
            <person name="Faoro H."/>
            <person name="Tadra-Sfeir M.Z."/>
            <person name="Najafzadeh M.J."/>
            <person name="Felipe M.S."/>
            <person name="Teixeira M."/>
            <person name="Sun J."/>
            <person name="Xi L."/>
            <person name="Gomes R."/>
            <person name="De Azevedo C.M."/>
            <person name="Salgado C.G."/>
            <person name="Da Silva M.B."/>
            <person name="Nascimento M.F."/>
            <person name="Queiroz-Telles F."/>
            <person name="Attili D.S."/>
            <person name="Gorbushina A."/>
        </authorList>
    </citation>
    <scope>NUCLEOTIDE SEQUENCE [LARGE SCALE GENOMIC DNA]</scope>
    <source>
        <strain evidence="2 3">CBS 125763</strain>
    </source>
</reference>
<gene>
    <name evidence="2" type="ORF">AYL99_09319</name>
</gene>
<sequence length="274" mass="30345">MSLSQLDVVKSMYDERSEQYDENDVHVRQAQDYITWADLKEGENLLDLACGTGLVAIGAKQVVGTSGRVVGIDISEGMLNVARRKAQAAGFDIAFFNHDVGDLTGLDIVPKGSDGFFDVVTCASALILLPDPLRAVKNWKSVLRPGGRLITDVQTKDANLVMNIFSAIAPHVGETVPWHSHLWQSQQALAALMVDAGFHVEKIFETEAYARAQYHLDAAQELFDKAVGKAMYKDFGRAEIREKAKELFVRKFAEIGETIEEETKYWVIVATNPK</sequence>
<dbReference type="PANTHER" id="PTHR43591:SF99">
    <property type="entry name" value="OS06G0646000 PROTEIN"/>
    <property type="match status" value="1"/>
</dbReference>
<name>A0A178Z8M2_9EURO</name>
<comment type="caution">
    <text evidence="2">The sequence shown here is derived from an EMBL/GenBank/DDBJ whole genome shotgun (WGS) entry which is preliminary data.</text>
</comment>
<evidence type="ECO:0000313" key="2">
    <source>
        <dbReference type="EMBL" id="OAP56140.1"/>
    </source>
</evidence>
<proteinExistence type="predicted"/>
<dbReference type="SUPFAM" id="SSF53335">
    <property type="entry name" value="S-adenosyl-L-methionine-dependent methyltransferases"/>
    <property type="match status" value="1"/>
</dbReference>
<dbReference type="Gene3D" id="3.40.50.150">
    <property type="entry name" value="Vaccinia Virus protein VP39"/>
    <property type="match status" value="1"/>
</dbReference>
<dbReference type="InterPro" id="IPR041698">
    <property type="entry name" value="Methyltransf_25"/>
</dbReference>
<evidence type="ECO:0000313" key="3">
    <source>
        <dbReference type="Proteomes" id="UP000078343"/>
    </source>
</evidence>
<dbReference type="Pfam" id="PF13649">
    <property type="entry name" value="Methyltransf_25"/>
    <property type="match status" value="1"/>
</dbReference>
<dbReference type="CDD" id="cd02440">
    <property type="entry name" value="AdoMet_MTases"/>
    <property type="match status" value="1"/>
</dbReference>
<accession>A0A178Z8M2</accession>
<dbReference type="Proteomes" id="UP000078343">
    <property type="component" value="Unassembled WGS sequence"/>
</dbReference>
<dbReference type="EMBL" id="LVYI01000009">
    <property type="protein sequence ID" value="OAP56140.1"/>
    <property type="molecule type" value="Genomic_DNA"/>
</dbReference>
<dbReference type="InterPro" id="IPR029063">
    <property type="entry name" value="SAM-dependent_MTases_sf"/>
</dbReference>
<organism evidence="2 3">
    <name type="scientific">Fonsecaea erecta</name>
    <dbReference type="NCBI Taxonomy" id="1367422"/>
    <lineage>
        <taxon>Eukaryota</taxon>
        <taxon>Fungi</taxon>
        <taxon>Dikarya</taxon>
        <taxon>Ascomycota</taxon>
        <taxon>Pezizomycotina</taxon>
        <taxon>Eurotiomycetes</taxon>
        <taxon>Chaetothyriomycetidae</taxon>
        <taxon>Chaetothyriales</taxon>
        <taxon>Herpotrichiellaceae</taxon>
        <taxon>Fonsecaea</taxon>
    </lineage>
</organism>
<dbReference type="AlphaFoldDB" id="A0A178Z8M2"/>